<sequence>MAKDEKTGTKRSRRDRGRDKAKPPTKIVIRHLPPTMTEEEFLKQIDPLPAHDFYYYAEADWSLGFDATCRAYITFKNYDDVFLFRDRFDGYVFVDNKGNEYAAIVEFAPFQGFLKNKSRGSDNKVNTIEQESHYQQFLKKLEEEREAASKGGETKLEFSLDSKKEEITSTPLLQYLATKKEKRREDAKKRTAEKKRRREEEKEKRKQNQPTAQPIKVLTPEVSNKKADNAETKTNQTREEPKNARARRREERNRLRHEAYLQKKKAFEEQKKLGGLNTNVEKEAGNNQNKKEEEHKKDKGNESDAKTSSDTASKPVEILKKSKADELTESVRNFIFTAATNLPTVTAEDKTDKETKTEIESKTKSTEDLDKLQDKLAKVDINKDASNTEEDRKPAREEKNKREKLTQKQLEEKREERRIRNKDRPSIAIYQPKARLRLSEESDSNSASKDIMRSQSTSDCEGLKKDEQPRHKKVQRYSERSKNRKVNKETNNEDETTVAENKTDLCNSN</sequence>
<dbReference type="Pfam" id="PF03467">
    <property type="entry name" value="Smg4_UPF3"/>
    <property type="match status" value="1"/>
</dbReference>
<feature type="compositionally biased region" description="Polar residues" evidence="5">
    <location>
        <begin position="498"/>
        <end position="509"/>
    </location>
</feature>
<feature type="region of interest" description="Disordered" evidence="5">
    <location>
        <begin position="174"/>
        <end position="509"/>
    </location>
</feature>
<dbReference type="InterPro" id="IPR035979">
    <property type="entry name" value="RBD_domain_sf"/>
</dbReference>
<feature type="compositionally biased region" description="Basic and acidic residues" evidence="5">
    <location>
        <begin position="317"/>
        <end position="326"/>
    </location>
</feature>
<accession>A0A0L0BX27</accession>
<dbReference type="OrthoDB" id="18087at2759"/>
<evidence type="ECO:0000256" key="5">
    <source>
        <dbReference type="SAM" id="MobiDB-lite"/>
    </source>
</evidence>
<reference evidence="7 8" key="1">
    <citation type="journal article" date="2015" name="Nat. Commun.">
        <title>Lucilia cuprina genome unlocks parasitic fly biology to underpin future interventions.</title>
        <authorList>
            <person name="Anstead C.A."/>
            <person name="Korhonen P.K."/>
            <person name="Young N.D."/>
            <person name="Hall R.S."/>
            <person name="Jex A.R."/>
            <person name="Murali S.C."/>
            <person name="Hughes D.S."/>
            <person name="Lee S.F."/>
            <person name="Perry T."/>
            <person name="Stroehlein A.J."/>
            <person name="Ansell B.R."/>
            <person name="Breugelmans B."/>
            <person name="Hofmann A."/>
            <person name="Qu J."/>
            <person name="Dugan S."/>
            <person name="Lee S.L."/>
            <person name="Chao H."/>
            <person name="Dinh H."/>
            <person name="Han Y."/>
            <person name="Doddapaneni H.V."/>
            <person name="Worley K.C."/>
            <person name="Muzny D.M."/>
            <person name="Ioannidis P."/>
            <person name="Waterhouse R.M."/>
            <person name="Zdobnov E.M."/>
            <person name="James P.J."/>
            <person name="Bagnall N.H."/>
            <person name="Kotze A.C."/>
            <person name="Gibbs R.A."/>
            <person name="Richards S."/>
            <person name="Batterham P."/>
            <person name="Gasser R.B."/>
        </authorList>
    </citation>
    <scope>NUCLEOTIDE SEQUENCE [LARGE SCALE GENOMIC DNA]</scope>
    <source>
        <strain evidence="7 8">LS</strain>
        <tissue evidence="7">Full body</tissue>
    </source>
</reference>
<dbReference type="Proteomes" id="UP000037069">
    <property type="component" value="Unassembled WGS sequence"/>
</dbReference>
<dbReference type="InterPro" id="IPR005120">
    <property type="entry name" value="UPF3_dom"/>
</dbReference>
<dbReference type="CDD" id="cd12455">
    <property type="entry name" value="RRM_like_Smg4_UPF3"/>
    <property type="match status" value="1"/>
</dbReference>
<feature type="compositionally biased region" description="Basic and acidic residues" evidence="5">
    <location>
        <begin position="476"/>
        <end position="491"/>
    </location>
</feature>
<protein>
    <recommendedName>
        <fullName evidence="6">UPF3 domain-containing protein</fullName>
    </recommendedName>
</protein>
<feature type="region of interest" description="Disordered" evidence="5">
    <location>
        <begin position="1"/>
        <end position="25"/>
    </location>
</feature>
<dbReference type="Gene3D" id="3.30.70.330">
    <property type="match status" value="1"/>
</dbReference>
<evidence type="ECO:0000259" key="6">
    <source>
        <dbReference type="Pfam" id="PF03467"/>
    </source>
</evidence>
<gene>
    <name evidence="7" type="ORF">FF38_09715</name>
</gene>
<dbReference type="STRING" id="7375.A0A0L0BX27"/>
<dbReference type="GO" id="GO:0005737">
    <property type="term" value="C:cytoplasm"/>
    <property type="evidence" value="ECO:0007669"/>
    <property type="project" value="TreeGrafter"/>
</dbReference>
<feature type="compositionally biased region" description="Basic and acidic residues" evidence="5">
    <location>
        <begin position="223"/>
        <end position="272"/>
    </location>
</feature>
<dbReference type="PANTHER" id="PTHR13112">
    <property type="entry name" value="UPF3 REGULATOR OF NONSENSE TRANSCRIPTS-LIKE PROTEIN"/>
    <property type="match status" value="1"/>
</dbReference>
<comment type="caution">
    <text evidence="7">The sequence shown here is derived from an EMBL/GenBank/DDBJ whole genome shotgun (WGS) entry which is preliminary data.</text>
</comment>
<proteinExistence type="inferred from homology"/>
<dbReference type="InterPro" id="IPR039722">
    <property type="entry name" value="Upf3"/>
</dbReference>
<comment type="similarity">
    <text evidence="2">Belongs to the RENT3 family.</text>
</comment>
<dbReference type="GO" id="GO:0000184">
    <property type="term" value="P:nuclear-transcribed mRNA catabolic process, nonsense-mediated decay"/>
    <property type="evidence" value="ECO:0007669"/>
    <property type="project" value="UniProtKB-KW"/>
</dbReference>
<dbReference type="FunFam" id="3.30.70.330:FF:000717">
    <property type="entry name" value="regulator of nonsense transcripts 3B"/>
    <property type="match status" value="1"/>
</dbReference>
<keyword evidence="8" id="KW-1185">Reference proteome</keyword>
<feature type="domain" description="UPF3" evidence="6">
    <location>
        <begin position="24"/>
        <end position="180"/>
    </location>
</feature>
<evidence type="ECO:0000313" key="8">
    <source>
        <dbReference type="Proteomes" id="UP000037069"/>
    </source>
</evidence>
<keyword evidence="3" id="KW-0866">Nonsense-mediated mRNA decay</keyword>
<keyword evidence="4" id="KW-0539">Nucleus</keyword>
<dbReference type="SUPFAM" id="SSF54928">
    <property type="entry name" value="RNA-binding domain, RBD"/>
    <property type="match status" value="1"/>
</dbReference>
<evidence type="ECO:0000256" key="4">
    <source>
        <dbReference type="ARBA" id="ARBA00023242"/>
    </source>
</evidence>
<feature type="compositionally biased region" description="Basic and acidic residues" evidence="5">
    <location>
        <begin position="389"/>
        <end position="425"/>
    </location>
</feature>
<evidence type="ECO:0000256" key="1">
    <source>
        <dbReference type="ARBA" id="ARBA00004123"/>
    </source>
</evidence>
<dbReference type="AlphaFoldDB" id="A0A0L0BX27"/>
<dbReference type="InterPro" id="IPR012677">
    <property type="entry name" value="Nucleotide-bd_a/b_plait_sf"/>
</dbReference>
<evidence type="ECO:0000313" key="7">
    <source>
        <dbReference type="EMBL" id="KNC24565.1"/>
    </source>
</evidence>
<dbReference type="OMA" id="EYHAMVE"/>
<evidence type="ECO:0000256" key="3">
    <source>
        <dbReference type="ARBA" id="ARBA00023161"/>
    </source>
</evidence>
<dbReference type="PANTHER" id="PTHR13112:SF0">
    <property type="entry name" value="FI21285P1"/>
    <property type="match status" value="1"/>
</dbReference>
<organism evidence="7 8">
    <name type="scientific">Lucilia cuprina</name>
    <name type="common">Green bottle fly</name>
    <name type="synonym">Australian sheep blowfly</name>
    <dbReference type="NCBI Taxonomy" id="7375"/>
    <lineage>
        <taxon>Eukaryota</taxon>
        <taxon>Metazoa</taxon>
        <taxon>Ecdysozoa</taxon>
        <taxon>Arthropoda</taxon>
        <taxon>Hexapoda</taxon>
        <taxon>Insecta</taxon>
        <taxon>Pterygota</taxon>
        <taxon>Neoptera</taxon>
        <taxon>Endopterygota</taxon>
        <taxon>Diptera</taxon>
        <taxon>Brachycera</taxon>
        <taxon>Muscomorpha</taxon>
        <taxon>Oestroidea</taxon>
        <taxon>Calliphoridae</taxon>
        <taxon>Luciliinae</taxon>
        <taxon>Lucilia</taxon>
    </lineage>
</organism>
<feature type="compositionally biased region" description="Polar residues" evidence="5">
    <location>
        <begin position="444"/>
        <end position="459"/>
    </location>
</feature>
<feature type="compositionally biased region" description="Basic and acidic residues" evidence="5">
    <location>
        <begin position="280"/>
        <end position="307"/>
    </location>
</feature>
<name>A0A0L0BX27_LUCCU</name>
<evidence type="ECO:0000256" key="2">
    <source>
        <dbReference type="ARBA" id="ARBA00005991"/>
    </source>
</evidence>
<feature type="compositionally biased region" description="Basic and acidic residues" evidence="5">
    <location>
        <begin position="347"/>
        <end position="383"/>
    </location>
</feature>
<dbReference type="GO" id="GO:0005730">
    <property type="term" value="C:nucleolus"/>
    <property type="evidence" value="ECO:0007669"/>
    <property type="project" value="TreeGrafter"/>
</dbReference>
<comment type="subcellular location">
    <subcellularLocation>
        <location evidence="1">Nucleus</location>
    </subcellularLocation>
</comment>
<dbReference type="EMBL" id="JRES01001210">
    <property type="protein sequence ID" value="KNC24565.1"/>
    <property type="molecule type" value="Genomic_DNA"/>
</dbReference>
<dbReference type="GO" id="GO:0045727">
    <property type="term" value="P:positive regulation of translation"/>
    <property type="evidence" value="ECO:0007669"/>
    <property type="project" value="TreeGrafter"/>
</dbReference>
<dbReference type="GO" id="GO:0003729">
    <property type="term" value="F:mRNA binding"/>
    <property type="evidence" value="ECO:0007669"/>
    <property type="project" value="TreeGrafter"/>
</dbReference>